<evidence type="ECO:0000256" key="4">
    <source>
        <dbReference type="ARBA" id="ARBA00022691"/>
    </source>
</evidence>
<evidence type="ECO:0000256" key="9">
    <source>
        <dbReference type="ARBA" id="ARBA00023134"/>
    </source>
</evidence>
<organism evidence="14">
    <name type="scientific">marine metagenome</name>
    <dbReference type="NCBI Taxonomy" id="408172"/>
    <lineage>
        <taxon>unclassified sequences</taxon>
        <taxon>metagenomes</taxon>
        <taxon>ecological metagenomes</taxon>
    </lineage>
</organism>
<gene>
    <name evidence="14" type="ORF">METZ01_LOCUS66088</name>
</gene>
<dbReference type="InterPro" id="IPR040064">
    <property type="entry name" value="MoaA-like"/>
</dbReference>
<keyword evidence="5" id="KW-0479">Metal-binding</keyword>
<dbReference type="PANTHER" id="PTHR22960:SF0">
    <property type="entry name" value="MOLYBDENUM COFACTOR BIOSYNTHESIS PROTEIN 1"/>
    <property type="match status" value="1"/>
</dbReference>
<keyword evidence="9" id="KW-0342">GTP-binding</keyword>
<evidence type="ECO:0000256" key="11">
    <source>
        <dbReference type="ARBA" id="ARBA00023239"/>
    </source>
</evidence>
<keyword evidence="7" id="KW-0408">Iron</keyword>
<dbReference type="InterPro" id="IPR010505">
    <property type="entry name" value="MoaA_twitch"/>
</dbReference>
<dbReference type="PROSITE" id="PS01305">
    <property type="entry name" value="MOAA_NIFB_PQQE"/>
    <property type="match status" value="1"/>
</dbReference>
<evidence type="ECO:0000256" key="8">
    <source>
        <dbReference type="ARBA" id="ARBA00023014"/>
    </source>
</evidence>
<dbReference type="EC" id="4.1.99.22" evidence="2"/>
<keyword evidence="3" id="KW-0004">4Fe-4S</keyword>
<evidence type="ECO:0000259" key="13">
    <source>
        <dbReference type="PROSITE" id="PS51918"/>
    </source>
</evidence>
<evidence type="ECO:0000256" key="2">
    <source>
        <dbReference type="ARBA" id="ARBA00012167"/>
    </source>
</evidence>
<dbReference type="AlphaFoldDB" id="A0A381TBY0"/>
<dbReference type="InterPro" id="IPR007197">
    <property type="entry name" value="rSAM"/>
</dbReference>
<evidence type="ECO:0000256" key="12">
    <source>
        <dbReference type="ARBA" id="ARBA00048697"/>
    </source>
</evidence>
<dbReference type="Pfam" id="PF04055">
    <property type="entry name" value="Radical_SAM"/>
    <property type="match status" value="1"/>
</dbReference>
<dbReference type="SMART" id="SM00729">
    <property type="entry name" value="Elp3"/>
    <property type="match status" value="1"/>
</dbReference>
<evidence type="ECO:0000256" key="1">
    <source>
        <dbReference type="ARBA" id="ARBA00001966"/>
    </source>
</evidence>
<keyword evidence="4" id="KW-0949">S-adenosyl-L-methionine</keyword>
<dbReference type="PROSITE" id="PS51918">
    <property type="entry name" value="RADICAL_SAM"/>
    <property type="match status" value="1"/>
</dbReference>
<keyword evidence="8" id="KW-0411">Iron-sulfur</keyword>
<dbReference type="GO" id="GO:0061798">
    <property type="term" value="F:GTP 3',8'-cyclase activity"/>
    <property type="evidence" value="ECO:0007669"/>
    <property type="project" value="UniProtKB-EC"/>
</dbReference>
<dbReference type="InterPro" id="IPR058240">
    <property type="entry name" value="rSAM_sf"/>
</dbReference>
<dbReference type="GO" id="GO:0005525">
    <property type="term" value="F:GTP binding"/>
    <property type="evidence" value="ECO:0007669"/>
    <property type="project" value="UniProtKB-KW"/>
</dbReference>
<dbReference type="InterPro" id="IPR013483">
    <property type="entry name" value="MoaA"/>
</dbReference>
<keyword evidence="11" id="KW-0456">Lyase</keyword>
<dbReference type="InterPro" id="IPR013785">
    <property type="entry name" value="Aldolase_TIM"/>
</dbReference>
<keyword evidence="6" id="KW-0547">Nucleotide-binding</keyword>
<evidence type="ECO:0000256" key="5">
    <source>
        <dbReference type="ARBA" id="ARBA00022723"/>
    </source>
</evidence>
<reference evidence="14" key="1">
    <citation type="submission" date="2018-05" db="EMBL/GenBank/DDBJ databases">
        <authorList>
            <person name="Lanie J.A."/>
            <person name="Ng W.-L."/>
            <person name="Kazmierczak K.M."/>
            <person name="Andrzejewski T.M."/>
            <person name="Davidsen T.M."/>
            <person name="Wayne K.J."/>
            <person name="Tettelin H."/>
            <person name="Glass J.I."/>
            <person name="Rusch D."/>
            <person name="Podicherti R."/>
            <person name="Tsui H.-C.T."/>
            <person name="Winkler M.E."/>
        </authorList>
    </citation>
    <scope>NUCLEOTIDE SEQUENCE</scope>
</reference>
<dbReference type="NCBIfam" id="TIGR02666">
    <property type="entry name" value="moaA"/>
    <property type="match status" value="1"/>
</dbReference>
<dbReference type="SFLD" id="SFLDG01386">
    <property type="entry name" value="main_SPASM_domain-containing"/>
    <property type="match status" value="1"/>
</dbReference>
<evidence type="ECO:0000256" key="10">
    <source>
        <dbReference type="ARBA" id="ARBA00023150"/>
    </source>
</evidence>
<evidence type="ECO:0000313" key="14">
    <source>
        <dbReference type="EMBL" id="SVA13234.1"/>
    </source>
</evidence>
<dbReference type="InterPro" id="IPR006638">
    <property type="entry name" value="Elp3/MiaA/NifB-like_rSAM"/>
</dbReference>
<accession>A0A381TBY0</accession>
<dbReference type="InterPro" id="IPR050105">
    <property type="entry name" value="MoCo_biosynth_MoaA/MoaC"/>
</dbReference>
<dbReference type="EMBL" id="UINC01004291">
    <property type="protein sequence ID" value="SVA13234.1"/>
    <property type="molecule type" value="Genomic_DNA"/>
</dbReference>
<dbReference type="SUPFAM" id="SSF102114">
    <property type="entry name" value="Radical SAM enzymes"/>
    <property type="match status" value="1"/>
</dbReference>
<dbReference type="CDD" id="cd01335">
    <property type="entry name" value="Radical_SAM"/>
    <property type="match status" value="1"/>
</dbReference>
<sequence>MENIPIFDTLNRPLRDLRISVTDRCNFRCPYCMPAEIFGDRYEFLPKADLLTFEEITRIVNIAVGLGVTKVRITGGEPLVRQNIEELVGMISAVDGVEDLAMTTNAYLLSGYAQKLKDSGLQRVTVSLDSLEDDIFQKMNGRGFSKARVLDGIKAAKEAGLQPIKINAVVQKGVNDHTVVGLAEWCRTNGHTPRFIEYMDVGTLNDWKLEQVVSANEIVELIRQKFPAEPVGSTYPGEVAKRYHYKDGQGEFGVISSVSQPFCGDCSRMRLSSEGKVVTCLFAESGTDLRKGLRNGSTDDEIKDTIIGIWGRREDRYSEERSEETVKRKKVEMYHIGG</sequence>
<dbReference type="UniPathway" id="UPA00344"/>
<evidence type="ECO:0000256" key="6">
    <source>
        <dbReference type="ARBA" id="ARBA00022741"/>
    </source>
</evidence>
<dbReference type="SFLD" id="SFLDS00029">
    <property type="entry name" value="Radical_SAM"/>
    <property type="match status" value="1"/>
</dbReference>
<comment type="catalytic activity">
    <reaction evidence="12">
        <text>GTP + AH2 + S-adenosyl-L-methionine = (8S)-3',8-cyclo-7,8-dihydroguanosine 5'-triphosphate + 5'-deoxyadenosine + L-methionine + A + H(+)</text>
        <dbReference type="Rhea" id="RHEA:49576"/>
        <dbReference type="ChEBI" id="CHEBI:13193"/>
        <dbReference type="ChEBI" id="CHEBI:15378"/>
        <dbReference type="ChEBI" id="CHEBI:17319"/>
        <dbReference type="ChEBI" id="CHEBI:17499"/>
        <dbReference type="ChEBI" id="CHEBI:37565"/>
        <dbReference type="ChEBI" id="CHEBI:57844"/>
        <dbReference type="ChEBI" id="CHEBI:59789"/>
        <dbReference type="ChEBI" id="CHEBI:131766"/>
        <dbReference type="EC" id="4.1.99.22"/>
    </reaction>
</comment>
<dbReference type="HAMAP" id="MF_01225_B">
    <property type="entry name" value="MoaA_B"/>
    <property type="match status" value="1"/>
</dbReference>
<dbReference type="SFLD" id="SFLDG01067">
    <property type="entry name" value="SPASM/twitch_domain_containing"/>
    <property type="match status" value="1"/>
</dbReference>
<evidence type="ECO:0000256" key="3">
    <source>
        <dbReference type="ARBA" id="ARBA00022485"/>
    </source>
</evidence>
<dbReference type="Pfam" id="PF06463">
    <property type="entry name" value="Mob_synth_C"/>
    <property type="match status" value="1"/>
</dbReference>
<keyword evidence="10" id="KW-0501">Molybdenum cofactor biosynthesis</keyword>
<evidence type="ECO:0000256" key="7">
    <source>
        <dbReference type="ARBA" id="ARBA00023004"/>
    </source>
</evidence>
<dbReference type="GO" id="GO:0061799">
    <property type="term" value="F:cyclic pyranopterin monophosphate synthase activity"/>
    <property type="evidence" value="ECO:0007669"/>
    <property type="project" value="TreeGrafter"/>
</dbReference>
<protein>
    <recommendedName>
        <fullName evidence="2">GTP 3',8-cyclase</fullName>
        <ecNumber evidence="2">4.1.99.22</ecNumber>
    </recommendedName>
</protein>
<dbReference type="SFLD" id="SFLDG01383">
    <property type="entry name" value="cyclic_pyranopterin_phosphate"/>
    <property type="match status" value="1"/>
</dbReference>
<dbReference type="Gene3D" id="3.20.20.70">
    <property type="entry name" value="Aldolase class I"/>
    <property type="match status" value="1"/>
</dbReference>
<name>A0A381TBY0_9ZZZZ</name>
<dbReference type="InterPro" id="IPR000385">
    <property type="entry name" value="MoaA_NifB_PqqE_Fe-S-bd_CS"/>
</dbReference>
<dbReference type="GO" id="GO:0051539">
    <property type="term" value="F:4 iron, 4 sulfur cluster binding"/>
    <property type="evidence" value="ECO:0007669"/>
    <property type="project" value="UniProtKB-KW"/>
</dbReference>
<dbReference type="GO" id="GO:0046872">
    <property type="term" value="F:metal ion binding"/>
    <property type="evidence" value="ECO:0007669"/>
    <property type="project" value="UniProtKB-KW"/>
</dbReference>
<dbReference type="GO" id="GO:0006777">
    <property type="term" value="P:Mo-molybdopterin cofactor biosynthetic process"/>
    <property type="evidence" value="ECO:0007669"/>
    <property type="project" value="UniProtKB-KW"/>
</dbReference>
<proteinExistence type="inferred from homology"/>
<feature type="domain" description="Radical SAM core" evidence="13">
    <location>
        <begin position="9"/>
        <end position="228"/>
    </location>
</feature>
<dbReference type="CDD" id="cd21117">
    <property type="entry name" value="Twitch_MoaA"/>
    <property type="match status" value="1"/>
</dbReference>
<dbReference type="PANTHER" id="PTHR22960">
    <property type="entry name" value="MOLYBDOPTERIN COFACTOR SYNTHESIS PROTEIN A"/>
    <property type="match status" value="1"/>
</dbReference>
<comment type="cofactor">
    <cofactor evidence="1">
        <name>[4Fe-4S] cluster</name>
        <dbReference type="ChEBI" id="CHEBI:49883"/>
    </cofactor>
</comment>